<dbReference type="RefSeq" id="WP_218443761.1">
    <property type="nucleotide sequence ID" value="NZ_JAGSPA010000001.1"/>
</dbReference>
<evidence type="ECO:0000256" key="5">
    <source>
        <dbReference type="HAMAP-Rule" id="MF_01315"/>
    </source>
</evidence>
<evidence type="ECO:0000256" key="3">
    <source>
        <dbReference type="ARBA" id="ARBA00023274"/>
    </source>
</evidence>
<keyword evidence="2 5" id="KW-0689">Ribosomal protein</keyword>
<dbReference type="PIRSF" id="PIRSF002134">
    <property type="entry name" value="Ribosomal_S13"/>
    <property type="match status" value="1"/>
</dbReference>
<organism evidence="8 9">
    <name type="scientific">Pacificimonas pallii</name>
    <dbReference type="NCBI Taxonomy" id="2827236"/>
    <lineage>
        <taxon>Bacteria</taxon>
        <taxon>Pseudomonadati</taxon>
        <taxon>Pseudomonadota</taxon>
        <taxon>Alphaproteobacteria</taxon>
        <taxon>Sphingomonadales</taxon>
        <taxon>Sphingosinicellaceae</taxon>
        <taxon>Pacificimonas</taxon>
    </lineage>
</organism>
<evidence type="ECO:0000256" key="2">
    <source>
        <dbReference type="ARBA" id="ARBA00022980"/>
    </source>
</evidence>
<comment type="subunit">
    <text evidence="5">Part of the 30S ribosomal subunit. Forms a loose heterodimer with protein S19. Forms two bridges to the 50S subunit in the 70S ribosome.</text>
</comment>
<evidence type="ECO:0000313" key="8">
    <source>
        <dbReference type="EMBL" id="MBV7255449.1"/>
    </source>
</evidence>
<keyword evidence="5" id="KW-0694">RNA-binding</keyword>
<comment type="caution">
    <text evidence="8">The sequence shown here is derived from an EMBL/GenBank/DDBJ whole genome shotgun (WGS) entry which is preliminary data.</text>
</comment>
<proteinExistence type="inferred from homology"/>
<evidence type="ECO:0000256" key="6">
    <source>
        <dbReference type="RuleBase" id="RU003830"/>
    </source>
</evidence>
<dbReference type="PANTHER" id="PTHR10871">
    <property type="entry name" value="30S RIBOSOMAL PROTEIN S13/40S RIBOSOMAL PROTEIN S18"/>
    <property type="match status" value="1"/>
</dbReference>
<keyword evidence="9" id="KW-1185">Reference proteome</keyword>
<dbReference type="InterPro" id="IPR019980">
    <property type="entry name" value="Ribosomal_uS13_bac-type"/>
</dbReference>
<dbReference type="Pfam" id="PF00416">
    <property type="entry name" value="Ribosomal_S13"/>
    <property type="match status" value="1"/>
</dbReference>
<dbReference type="PROSITE" id="PS00646">
    <property type="entry name" value="RIBOSOMAL_S13_1"/>
    <property type="match status" value="1"/>
</dbReference>
<keyword evidence="3 5" id="KW-0687">Ribonucleoprotein</keyword>
<evidence type="ECO:0000256" key="4">
    <source>
        <dbReference type="ARBA" id="ARBA00035166"/>
    </source>
</evidence>
<name>A0ABS6SAL9_9SPHN</name>
<evidence type="ECO:0000313" key="9">
    <source>
        <dbReference type="Proteomes" id="UP000722336"/>
    </source>
</evidence>
<keyword evidence="5" id="KW-0820">tRNA-binding</keyword>
<feature type="region of interest" description="Disordered" evidence="7">
    <location>
        <begin position="92"/>
        <end position="122"/>
    </location>
</feature>
<dbReference type="EMBL" id="JAGSPA010000001">
    <property type="protein sequence ID" value="MBV7255449.1"/>
    <property type="molecule type" value="Genomic_DNA"/>
</dbReference>
<sequence>MARIAGVNIPTNKRVEIALTYIHGIGRTSALDIVNKLKIPRERRVQDLTEQEVISIREMIDADHQVEGDLRREVSMNIKRLMDLASYRGLRHRRGLPVRGQRTHTNARTRKGKAKPIAGKKK</sequence>
<dbReference type="PROSITE" id="PS50159">
    <property type="entry name" value="RIBOSOMAL_S13_2"/>
    <property type="match status" value="1"/>
</dbReference>
<evidence type="ECO:0000256" key="7">
    <source>
        <dbReference type="SAM" id="MobiDB-lite"/>
    </source>
</evidence>
<dbReference type="InterPro" id="IPR018269">
    <property type="entry name" value="Ribosomal_uS13_CS"/>
</dbReference>
<dbReference type="Proteomes" id="UP000722336">
    <property type="component" value="Unassembled WGS sequence"/>
</dbReference>
<accession>A0ABS6SAL9</accession>
<reference evidence="8 9" key="1">
    <citation type="submission" date="2021-04" db="EMBL/GenBank/DDBJ databases">
        <authorList>
            <person name="Pira H."/>
            <person name="Risdian C."/>
            <person name="Wink J."/>
        </authorList>
    </citation>
    <scope>NUCLEOTIDE SEQUENCE [LARGE SCALE GENOMIC DNA]</scope>
    <source>
        <strain evidence="8 9">WHA3</strain>
    </source>
</reference>
<protein>
    <recommendedName>
        <fullName evidence="4 5">Small ribosomal subunit protein uS13</fullName>
    </recommendedName>
</protein>
<gene>
    <name evidence="5 8" type="primary">rpsM</name>
    <name evidence="8" type="ORF">KCG44_01480</name>
</gene>
<dbReference type="NCBIfam" id="TIGR03631">
    <property type="entry name" value="uS13_bact"/>
    <property type="match status" value="1"/>
</dbReference>
<evidence type="ECO:0000256" key="1">
    <source>
        <dbReference type="ARBA" id="ARBA00008080"/>
    </source>
</evidence>
<dbReference type="GO" id="GO:0005840">
    <property type="term" value="C:ribosome"/>
    <property type="evidence" value="ECO:0007669"/>
    <property type="project" value="UniProtKB-KW"/>
</dbReference>
<dbReference type="InterPro" id="IPR001892">
    <property type="entry name" value="Ribosomal_uS13"/>
</dbReference>
<keyword evidence="5" id="KW-0699">rRNA-binding</keyword>
<dbReference type="HAMAP" id="MF_01315">
    <property type="entry name" value="Ribosomal_uS13"/>
    <property type="match status" value="1"/>
</dbReference>
<comment type="function">
    <text evidence="5">Located at the top of the head of the 30S subunit, it contacts several helices of the 16S rRNA. In the 70S ribosome it contacts the 23S rRNA (bridge B1a) and protein L5 of the 50S subunit (bridge B1b), connecting the 2 subunits; these bridges are implicated in subunit movement. Contacts the tRNAs in the A and P-sites.</text>
</comment>
<dbReference type="PANTHER" id="PTHR10871:SF1">
    <property type="entry name" value="SMALL RIBOSOMAL SUBUNIT PROTEIN US13M"/>
    <property type="match status" value="1"/>
</dbReference>
<comment type="similarity">
    <text evidence="1 5 6">Belongs to the universal ribosomal protein uS13 family.</text>
</comment>